<keyword evidence="1" id="KW-0472">Membrane</keyword>
<dbReference type="KEGG" id="salg:BS332_08500"/>
<dbReference type="RefSeq" id="WP_109247488.1">
    <property type="nucleotide sequence ID" value="NZ_AP024609.1"/>
</dbReference>
<dbReference type="Proteomes" id="UP000254069">
    <property type="component" value="Unassembled WGS sequence"/>
</dbReference>
<feature type="transmembrane region" description="Helical" evidence="1">
    <location>
        <begin position="12"/>
        <end position="35"/>
    </location>
</feature>
<protein>
    <submittedName>
        <fullName evidence="2">Uncharacterized protein</fullName>
    </submittedName>
</protein>
<reference evidence="2 3" key="1">
    <citation type="submission" date="2018-06" db="EMBL/GenBank/DDBJ databases">
        <authorList>
            <consortium name="Pathogen Informatics"/>
            <person name="Doyle S."/>
        </authorList>
    </citation>
    <scope>NUCLEOTIDE SEQUENCE [LARGE SCALE GENOMIC DNA]</scope>
    <source>
        <strain evidence="2 3">NCTC10738</strain>
    </source>
</reference>
<organism evidence="2 3">
    <name type="scientific">Shewanella algae</name>
    <dbReference type="NCBI Taxonomy" id="38313"/>
    <lineage>
        <taxon>Bacteria</taxon>
        <taxon>Pseudomonadati</taxon>
        <taxon>Pseudomonadota</taxon>
        <taxon>Gammaproteobacteria</taxon>
        <taxon>Alteromonadales</taxon>
        <taxon>Shewanellaceae</taxon>
        <taxon>Shewanella</taxon>
    </lineage>
</organism>
<evidence type="ECO:0000313" key="3">
    <source>
        <dbReference type="Proteomes" id="UP000254069"/>
    </source>
</evidence>
<keyword evidence="3" id="KW-1185">Reference proteome</keyword>
<sequence>MRAFLSGINSFWVGLVFGLSLPLLLIVLTLSVTLYQLTDFANDVAITPLYQRGEQTLARVDQLLVTLDQRFSDDDPGLLAPLKQIELLPELKLLALSVAKLQVEENQPALSAVKAELATQLDASLKQRFAAAEAEALSQHLQQILEILAKGKEAPLPPQS</sequence>
<dbReference type="EMBL" id="UGYO01000001">
    <property type="protein sequence ID" value="SUI58502.1"/>
    <property type="molecule type" value="Genomic_DNA"/>
</dbReference>
<dbReference type="AlphaFoldDB" id="A0A379ZAY9"/>
<evidence type="ECO:0000313" key="2">
    <source>
        <dbReference type="EMBL" id="SUI58502.1"/>
    </source>
</evidence>
<evidence type="ECO:0000256" key="1">
    <source>
        <dbReference type="SAM" id="Phobius"/>
    </source>
</evidence>
<name>A0A379ZAY9_9GAMM</name>
<proteinExistence type="predicted"/>
<gene>
    <name evidence="2" type="ORF">NCTC10738_01424</name>
</gene>
<keyword evidence="1" id="KW-1133">Transmembrane helix</keyword>
<accession>A0A379ZAY9</accession>
<keyword evidence="1" id="KW-0812">Transmembrane</keyword>